<evidence type="ECO:0000256" key="9">
    <source>
        <dbReference type="ARBA" id="ARBA00022801"/>
    </source>
</evidence>
<keyword evidence="6 11" id="KW-0540">Nuclease</keyword>
<comment type="subcellular location">
    <subcellularLocation>
        <location evidence="11">Cytoplasm</location>
    </subcellularLocation>
</comment>
<dbReference type="GO" id="GO:0004523">
    <property type="term" value="F:RNA-DNA hybrid ribonuclease activity"/>
    <property type="evidence" value="ECO:0007669"/>
    <property type="project" value="UniProtKB-UniRule"/>
</dbReference>
<dbReference type="EC" id="3.1.26.4" evidence="5 11"/>
<comment type="cofactor">
    <cofactor evidence="11">
        <name>Mg(2+)</name>
        <dbReference type="ChEBI" id="CHEBI:18420"/>
    </cofactor>
    <text evidence="11">Binds 1 Mg(2+) ion per subunit. May bind a second metal ion at a regulatory site, or after substrate binding.</text>
</comment>
<dbReference type="AlphaFoldDB" id="A0AA90SYG8"/>
<protein>
    <recommendedName>
        <fullName evidence="5 11">Ribonuclease H</fullName>
        <shortName evidence="11">RNase H</shortName>
        <ecNumber evidence="5 11">3.1.26.4</ecNumber>
    </recommendedName>
</protein>
<feature type="binding site" evidence="11">
    <location>
        <position position="10"/>
    </location>
    <ligand>
        <name>Mg(2+)</name>
        <dbReference type="ChEBI" id="CHEBI:18420"/>
        <label>1</label>
    </ligand>
</feature>
<dbReference type="InterPro" id="IPR012337">
    <property type="entry name" value="RNaseH-like_sf"/>
</dbReference>
<accession>A0AA90SYG8</accession>
<evidence type="ECO:0000256" key="3">
    <source>
        <dbReference type="ARBA" id="ARBA00005300"/>
    </source>
</evidence>
<evidence type="ECO:0000256" key="4">
    <source>
        <dbReference type="ARBA" id="ARBA00011245"/>
    </source>
</evidence>
<dbReference type="InterPro" id="IPR022892">
    <property type="entry name" value="RNaseHI"/>
</dbReference>
<comment type="similarity">
    <text evidence="3 11">Belongs to the RNase H family.</text>
</comment>
<dbReference type="InterPro" id="IPR050092">
    <property type="entry name" value="RNase_H"/>
</dbReference>
<keyword evidence="9 11" id="KW-0378">Hydrolase</keyword>
<dbReference type="GO" id="GO:0043137">
    <property type="term" value="P:DNA replication, removal of RNA primer"/>
    <property type="evidence" value="ECO:0007669"/>
    <property type="project" value="TreeGrafter"/>
</dbReference>
<dbReference type="PANTHER" id="PTHR10642">
    <property type="entry name" value="RIBONUCLEASE H1"/>
    <property type="match status" value="1"/>
</dbReference>
<organism evidence="13 14">
    <name type="scientific">Candidatus Endonucleibacter bathymodioli</name>
    <dbReference type="NCBI Taxonomy" id="539814"/>
    <lineage>
        <taxon>Bacteria</taxon>
        <taxon>Pseudomonadati</taxon>
        <taxon>Pseudomonadota</taxon>
        <taxon>Gammaproteobacteria</taxon>
        <taxon>Oceanospirillales</taxon>
        <taxon>Endozoicomonadaceae</taxon>
        <taxon>Candidatus Endonucleibacter</taxon>
    </lineage>
</organism>
<evidence type="ECO:0000256" key="7">
    <source>
        <dbReference type="ARBA" id="ARBA00022723"/>
    </source>
</evidence>
<keyword evidence="11" id="KW-0963">Cytoplasm</keyword>
<dbReference type="InterPro" id="IPR036397">
    <property type="entry name" value="RNaseH_sf"/>
</dbReference>
<feature type="binding site" evidence="11">
    <location>
        <position position="48"/>
    </location>
    <ligand>
        <name>Mg(2+)</name>
        <dbReference type="ChEBI" id="CHEBI:18420"/>
        <label>1</label>
    </ligand>
</feature>
<reference evidence="13 14" key="1">
    <citation type="journal article" date="2023" name="bioRxiv">
        <title>An intranuclear bacterial parasite of deep-sea mussels expresses apoptosis inhibitors acquired from its host.</title>
        <authorList>
            <person name="Gonzalez Porras M.A."/>
            <person name="Assie A."/>
            <person name="Tietjen M."/>
            <person name="Violette M."/>
            <person name="Kleiner M."/>
            <person name="Gruber-Vodicka H."/>
            <person name="Dubilier N."/>
            <person name="Leisch N."/>
        </authorList>
    </citation>
    <scope>NUCLEOTIDE SEQUENCE [LARGE SCALE GENOMIC DNA]</scope>
    <source>
        <strain evidence="13">IAP13</strain>
    </source>
</reference>
<keyword evidence="14" id="KW-1185">Reference proteome</keyword>
<evidence type="ECO:0000256" key="2">
    <source>
        <dbReference type="ARBA" id="ARBA00004065"/>
    </source>
</evidence>
<dbReference type="Pfam" id="PF00075">
    <property type="entry name" value="RNase_H"/>
    <property type="match status" value="1"/>
</dbReference>
<evidence type="ECO:0000259" key="12">
    <source>
        <dbReference type="PROSITE" id="PS50879"/>
    </source>
</evidence>
<dbReference type="GO" id="GO:0005737">
    <property type="term" value="C:cytoplasm"/>
    <property type="evidence" value="ECO:0007669"/>
    <property type="project" value="UniProtKB-SubCell"/>
</dbReference>
<comment type="function">
    <text evidence="2 11">Endonuclease that specifically degrades the RNA of RNA-DNA hybrids.</text>
</comment>
<dbReference type="GO" id="GO:0000287">
    <property type="term" value="F:magnesium ion binding"/>
    <property type="evidence" value="ECO:0007669"/>
    <property type="project" value="UniProtKB-UniRule"/>
</dbReference>
<gene>
    <name evidence="11 13" type="primary">rnhA</name>
    <name evidence="13" type="ORF">QS748_11100</name>
</gene>
<dbReference type="HAMAP" id="MF_00042">
    <property type="entry name" value="RNase_H"/>
    <property type="match status" value="1"/>
</dbReference>
<evidence type="ECO:0000256" key="6">
    <source>
        <dbReference type="ARBA" id="ARBA00022722"/>
    </source>
</evidence>
<dbReference type="FunFam" id="3.30.420.10:FF:000089">
    <property type="entry name" value="Ribonuclease H"/>
    <property type="match status" value="1"/>
</dbReference>
<feature type="domain" description="RNase H type-1" evidence="12">
    <location>
        <begin position="1"/>
        <end position="142"/>
    </location>
</feature>
<evidence type="ECO:0000256" key="10">
    <source>
        <dbReference type="ARBA" id="ARBA00022842"/>
    </source>
</evidence>
<feature type="binding site" evidence="11">
    <location>
        <position position="70"/>
    </location>
    <ligand>
        <name>Mg(2+)</name>
        <dbReference type="ChEBI" id="CHEBI:18420"/>
        <label>1</label>
    </ligand>
</feature>
<dbReference type="InterPro" id="IPR002156">
    <property type="entry name" value="RNaseH_domain"/>
</dbReference>
<comment type="subunit">
    <text evidence="4 11">Monomer.</text>
</comment>
<name>A0AA90SYG8_9GAMM</name>
<evidence type="ECO:0000256" key="11">
    <source>
        <dbReference type="HAMAP-Rule" id="MF_00042"/>
    </source>
</evidence>
<dbReference type="PANTHER" id="PTHR10642:SF26">
    <property type="entry name" value="RIBONUCLEASE H1"/>
    <property type="match status" value="1"/>
</dbReference>
<dbReference type="SUPFAM" id="SSF53098">
    <property type="entry name" value="Ribonuclease H-like"/>
    <property type="match status" value="1"/>
</dbReference>
<proteinExistence type="inferred from homology"/>
<keyword evidence="8 11" id="KW-0255">Endonuclease</keyword>
<dbReference type="CDD" id="cd09278">
    <property type="entry name" value="RNase_HI_prokaryote_like"/>
    <property type="match status" value="1"/>
</dbReference>
<evidence type="ECO:0000313" key="13">
    <source>
        <dbReference type="EMBL" id="MDP0589693.1"/>
    </source>
</evidence>
<dbReference type="PROSITE" id="PS50879">
    <property type="entry name" value="RNASE_H_1"/>
    <property type="match status" value="1"/>
</dbReference>
<dbReference type="GO" id="GO:0003676">
    <property type="term" value="F:nucleic acid binding"/>
    <property type="evidence" value="ECO:0007669"/>
    <property type="project" value="InterPro"/>
</dbReference>
<dbReference type="Proteomes" id="UP001178148">
    <property type="component" value="Unassembled WGS sequence"/>
</dbReference>
<evidence type="ECO:0000256" key="8">
    <source>
        <dbReference type="ARBA" id="ARBA00022759"/>
    </source>
</evidence>
<keyword evidence="10 11" id="KW-0460">Magnesium</keyword>
<feature type="binding site" evidence="11">
    <location>
        <position position="134"/>
    </location>
    <ligand>
        <name>Mg(2+)</name>
        <dbReference type="ChEBI" id="CHEBI:18420"/>
        <label>2</label>
    </ligand>
</feature>
<comment type="caution">
    <text evidence="13">The sequence shown here is derived from an EMBL/GenBank/DDBJ whole genome shotgun (WGS) entry which is preliminary data.</text>
</comment>
<dbReference type="EMBL" id="JASXSV010000018">
    <property type="protein sequence ID" value="MDP0589693.1"/>
    <property type="molecule type" value="Genomic_DNA"/>
</dbReference>
<evidence type="ECO:0000256" key="5">
    <source>
        <dbReference type="ARBA" id="ARBA00012180"/>
    </source>
</evidence>
<evidence type="ECO:0000256" key="1">
    <source>
        <dbReference type="ARBA" id="ARBA00000077"/>
    </source>
</evidence>
<feature type="binding site" evidence="11">
    <location>
        <position position="10"/>
    </location>
    <ligand>
        <name>Mg(2+)</name>
        <dbReference type="ChEBI" id="CHEBI:18420"/>
        <label>2</label>
    </ligand>
</feature>
<evidence type="ECO:0000313" key="14">
    <source>
        <dbReference type="Proteomes" id="UP001178148"/>
    </source>
</evidence>
<comment type="catalytic activity">
    <reaction evidence="1 11">
        <text>Endonucleolytic cleavage to 5'-phosphomonoester.</text>
        <dbReference type="EC" id="3.1.26.4"/>
    </reaction>
</comment>
<dbReference type="NCBIfam" id="NF001236">
    <property type="entry name" value="PRK00203.1"/>
    <property type="match status" value="1"/>
</dbReference>
<keyword evidence="7 11" id="KW-0479">Metal-binding</keyword>
<dbReference type="Gene3D" id="3.30.420.10">
    <property type="entry name" value="Ribonuclease H-like superfamily/Ribonuclease H"/>
    <property type="match status" value="1"/>
</dbReference>
<sequence length="150" mass="16823">MSQLVELFTDGACKGNPGPGGWGVLLRYGQVEKELYGGEEMTTNNRMELQAAIKGLSSLNRSCKVRVTTDSQYVKQGITTWLSNWKSKSWKTAAGKLVKNQDLWVLLDQQNQKHQIEWCWVKGHSGHYENEIADALACRGAEEFLSGKKC</sequence>